<evidence type="ECO:0000313" key="4">
    <source>
        <dbReference type="Proteomes" id="UP000092659"/>
    </source>
</evidence>
<dbReference type="EMBL" id="CP016279">
    <property type="protein sequence ID" value="ANP56669.1"/>
    <property type="molecule type" value="Genomic_DNA"/>
</dbReference>
<dbReference type="EMBL" id="JAGGLP010000020">
    <property type="protein sequence ID" value="MBP2054172.1"/>
    <property type="molecule type" value="Genomic_DNA"/>
</dbReference>
<feature type="region of interest" description="Disordered" evidence="1">
    <location>
        <begin position="37"/>
        <end position="56"/>
    </location>
</feature>
<reference evidence="2 4" key="1">
    <citation type="submission" date="2016-06" db="EMBL/GenBank/DDBJ databases">
        <title>Complete genome sequence of Streptomyces griseochromogenes ATCC 14511, the Blasticidin S producer.</title>
        <authorList>
            <person name="Wu L."/>
        </authorList>
    </citation>
    <scope>NUCLEOTIDE SEQUENCE [LARGE SCALE GENOMIC DNA]</scope>
    <source>
        <strain evidence="2 4">ATCC 14511</strain>
    </source>
</reference>
<evidence type="ECO:0000256" key="1">
    <source>
        <dbReference type="SAM" id="MobiDB-lite"/>
    </source>
</evidence>
<accession>A0A1B1BD48</accession>
<evidence type="ECO:0000313" key="2">
    <source>
        <dbReference type="EMBL" id="ANP56669.1"/>
    </source>
</evidence>
<name>A0A1B1BD48_9ACTN</name>
<dbReference type="Proteomes" id="UP000092659">
    <property type="component" value="Chromosome"/>
</dbReference>
<reference evidence="3 5" key="2">
    <citation type="submission" date="2021-03" db="EMBL/GenBank/DDBJ databases">
        <title>Genomic Encyclopedia of Type Strains, Phase IV (KMG-IV): sequencing the most valuable type-strain genomes for metagenomic binning, comparative biology and taxonomic classification.</title>
        <authorList>
            <person name="Goeker M."/>
        </authorList>
    </citation>
    <scope>NUCLEOTIDE SEQUENCE [LARGE SCALE GENOMIC DNA]</scope>
    <source>
        <strain evidence="3 5">DSM 40499</strain>
    </source>
</reference>
<evidence type="ECO:0000313" key="5">
    <source>
        <dbReference type="Proteomes" id="UP001519309"/>
    </source>
</evidence>
<protein>
    <submittedName>
        <fullName evidence="2">Uncharacterized protein</fullName>
    </submittedName>
</protein>
<dbReference type="KEGG" id="sgs:AVL59_20755"/>
<sequence length="138" mass="14655">MGTTANTAAVIGAAPPHQAYADAPDLRRETHLVLALGAERDGRQARTGTGPPVETPATERAWLLRRAALMDRMALDDPSPGPVGAAAQTAEQLVLYDRRHPDLVAGPHHPDAIALGPSRRPYVRQEYAAWTAAGRPGT</sequence>
<dbReference type="RefSeq" id="WP_067317566.1">
    <property type="nucleotide sequence ID" value="NZ_CP016279.1"/>
</dbReference>
<evidence type="ECO:0000313" key="3">
    <source>
        <dbReference type="EMBL" id="MBP2054172.1"/>
    </source>
</evidence>
<dbReference type="Proteomes" id="UP001519309">
    <property type="component" value="Unassembled WGS sequence"/>
</dbReference>
<proteinExistence type="predicted"/>
<dbReference type="OrthoDB" id="4253716at2"/>
<keyword evidence="5" id="KW-1185">Reference proteome</keyword>
<gene>
    <name evidence="2" type="ORF">AVL59_20755</name>
    <name evidence="3" type="ORF">J2Z21_007175</name>
</gene>
<organism evidence="2 4">
    <name type="scientific">Streptomyces griseochromogenes</name>
    <dbReference type="NCBI Taxonomy" id="68214"/>
    <lineage>
        <taxon>Bacteria</taxon>
        <taxon>Bacillati</taxon>
        <taxon>Actinomycetota</taxon>
        <taxon>Actinomycetes</taxon>
        <taxon>Kitasatosporales</taxon>
        <taxon>Streptomycetaceae</taxon>
        <taxon>Streptomyces</taxon>
    </lineage>
</organism>
<dbReference type="AlphaFoldDB" id="A0A1B1BD48"/>